<accession>A0ABW7Q9D1</accession>
<dbReference type="Proteomes" id="UP001610861">
    <property type="component" value="Unassembled WGS sequence"/>
</dbReference>
<evidence type="ECO:0000256" key="1">
    <source>
        <dbReference type="SAM" id="MobiDB-lite"/>
    </source>
</evidence>
<feature type="region of interest" description="Disordered" evidence="1">
    <location>
        <begin position="176"/>
        <end position="206"/>
    </location>
</feature>
<proteinExistence type="predicted"/>
<feature type="region of interest" description="Disordered" evidence="1">
    <location>
        <begin position="311"/>
        <end position="348"/>
    </location>
</feature>
<dbReference type="RefSeq" id="WP_397556927.1">
    <property type="nucleotide sequence ID" value="NZ_JBIQWL010000004.1"/>
</dbReference>
<feature type="compositionally biased region" description="Basic and acidic residues" evidence="1">
    <location>
        <begin position="177"/>
        <end position="205"/>
    </location>
</feature>
<keyword evidence="3" id="KW-1185">Reference proteome</keyword>
<gene>
    <name evidence="2" type="ORF">ACH3VR_14030</name>
</gene>
<feature type="region of interest" description="Disordered" evidence="1">
    <location>
        <begin position="49"/>
        <end position="122"/>
    </location>
</feature>
<protein>
    <submittedName>
        <fullName evidence="2">Uncharacterized protein</fullName>
    </submittedName>
</protein>
<dbReference type="EMBL" id="JBIQWL010000004">
    <property type="protein sequence ID" value="MFH8251486.1"/>
    <property type="molecule type" value="Genomic_DNA"/>
</dbReference>
<comment type="caution">
    <text evidence="2">The sequence shown here is derived from an EMBL/GenBank/DDBJ whole genome shotgun (WGS) entry which is preliminary data.</text>
</comment>
<organism evidence="2 3">
    <name type="scientific">Microbacterium alkaliflavum</name>
    <dbReference type="NCBI Taxonomy" id="3248839"/>
    <lineage>
        <taxon>Bacteria</taxon>
        <taxon>Bacillati</taxon>
        <taxon>Actinomycetota</taxon>
        <taxon>Actinomycetes</taxon>
        <taxon>Micrococcales</taxon>
        <taxon>Microbacteriaceae</taxon>
        <taxon>Microbacterium</taxon>
    </lineage>
</organism>
<evidence type="ECO:0000313" key="3">
    <source>
        <dbReference type="Proteomes" id="UP001610861"/>
    </source>
</evidence>
<name>A0ABW7Q9D1_9MICO</name>
<evidence type="ECO:0000313" key="2">
    <source>
        <dbReference type="EMBL" id="MFH8251486.1"/>
    </source>
</evidence>
<sequence>MADDESSDERRRRRAEEVRAYKAEYRRTHAEEIAAYRAKYRAEHREQIAAQQHDYNARVQAERNAARAQREAEEKREAARLERAEARRQKSRAEYANDPQRVLDRQRAYRAKRREADPERYRAVKREALKRWRDNHREEQNAKDRKRYRANAVERTARMRAYYAENAATILKRKHEKWAEDPEGSREQQRRYRAREAQRRRDGLPSRRLHRTTADEALANKQAADEFFQRELPASQIERMSAGPPTPPELLDAWERDCARARARSYYTIPPRDRANRLSDRLAADRIRDRLRRRLDAERDRVENERLDEIGRQVNDRLRQFPRLSGTVRDPAAPLHLDGQGPSTGLSR</sequence>
<feature type="compositionally biased region" description="Basic and acidic residues" evidence="1">
    <location>
        <begin position="60"/>
        <end position="107"/>
    </location>
</feature>
<reference evidence="2 3" key="1">
    <citation type="submission" date="2024-09" db="EMBL/GenBank/DDBJ databases">
        <authorList>
            <person name="Pan X."/>
        </authorList>
    </citation>
    <scope>NUCLEOTIDE SEQUENCE [LARGE SCALE GENOMIC DNA]</scope>
    <source>
        <strain evidence="2 3">B2969</strain>
    </source>
</reference>